<dbReference type="OrthoDB" id="6260732at2759"/>
<accession>A0A9N9SSL5</accession>
<dbReference type="InterPro" id="IPR011989">
    <property type="entry name" value="ARM-like"/>
</dbReference>
<evidence type="ECO:0000256" key="2">
    <source>
        <dbReference type="ARBA" id="ARBA00022786"/>
    </source>
</evidence>
<gene>
    <name evidence="4" type="ORF">DIABBA_LOCUS2515</name>
</gene>
<dbReference type="Pfam" id="PF02985">
    <property type="entry name" value="HEAT"/>
    <property type="match status" value="1"/>
</dbReference>
<feature type="region of interest" description="Disordered" evidence="3">
    <location>
        <begin position="225"/>
        <end position="245"/>
    </location>
</feature>
<keyword evidence="1" id="KW-0677">Repeat</keyword>
<protein>
    <submittedName>
        <fullName evidence="4">Uncharacterized protein</fullName>
    </submittedName>
</protein>
<dbReference type="GO" id="GO:0010265">
    <property type="term" value="P:SCF complex assembly"/>
    <property type="evidence" value="ECO:0007669"/>
    <property type="project" value="InterPro"/>
</dbReference>
<dbReference type="SUPFAM" id="SSF48371">
    <property type="entry name" value="ARM repeat"/>
    <property type="match status" value="1"/>
</dbReference>
<evidence type="ECO:0000256" key="3">
    <source>
        <dbReference type="SAM" id="MobiDB-lite"/>
    </source>
</evidence>
<evidence type="ECO:0000313" key="5">
    <source>
        <dbReference type="Proteomes" id="UP001153709"/>
    </source>
</evidence>
<dbReference type="Proteomes" id="UP001153709">
    <property type="component" value="Chromosome 10"/>
</dbReference>
<dbReference type="AlphaFoldDB" id="A0A9N9SSL5"/>
<evidence type="ECO:0000313" key="4">
    <source>
        <dbReference type="EMBL" id="CAG9828603.1"/>
    </source>
</evidence>
<organism evidence="4 5">
    <name type="scientific">Diabrotica balteata</name>
    <name type="common">Banded cucumber beetle</name>
    <dbReference type="NCBI Taxonomy" id="107213"/>
    <lineage>
        <taxon>Eukaryota</taxon>
        <taxon>Metazoa</taxon>
        <taxon>Ecdysozoa</taxon>
        <taxon>Arthropoda</taxon>
        <taxon>Hexapoda</taxon>
        <taxon>Insecta</taxon>
        <taxon>Pterygota</taxon>
        <taxon>Neoptera</taxon>
        <taxon>Endopterygota</taxon>
        <taxon>Coleoptera</taxon>
        <taxon>Polyphaga</taxon>
        <taxon>Cucujiformia</taxon>
        <taxon>Chrysomeloidea</taxon>
        <taxon>Chrysomelidae</taxon>
        <taxon>Galerucinae</taxon>
        <taxon>Diabroticina</taxon>
        <taxon>Diabroticites</taxon>
        <taxon>Diabrotica</taxon>
    </lineage>
</organism>
<dbReference type="Gene3D" id="1.25.10.10">
    <property type="entry name" value="Leucine-rich Repeat Variant"/>
    <property type="match status" value="1"/>
</dbReference>
<dbReference type="InterPro" id="IPR039852">
    <property type="entry name" value="CAND1/CAND2"/>
</dbReference>
<name>A0A9N9SSL5_DIABA</name>
<evidence type="ECO:0000256" key="1">
    <source>
        <dbReference type="ARBA" id="ARBA00022737"/>
    </source>
</evidence>
<sequence>MDELEYSVFDYLERLSSEDYDIRMLAVVDISVDVGRGLLIFDDEYQIQAIYRVLALLEDPNNQIKNAAVKCLAAFARKFLRSEVESILTILATNVVSNFHQLRKISIYALKMIFSELPQAFSLSEHVCEIISDVLYTAAENKPNFSKVAKPTIGGAQHCNTSGRQQEQLLMEQNAPNSEDLDSSEGLRKSAVKDKELLGEPTVNFPQASRLQKALAKDPHRHINEGIWNQNFQPLDPDEKTLPRF</sequence>
<proteinExistence type="predicted"/>
<dbReference type="PANTHER" id="PTHR12696">
    <property type="entry name" value="TIP120"/>
    <property type="match status" value="1"/>
</dbReference>
<dbReference type="EMBL" id="OU898285">
    <property type="protein sequence ID" value="CAG9828603.1"/>
    <property type="molecule type" value="Genomic_DNA"/>
</dbReference>
<keyword evidence="2" id="KW-0833">Ubl conjugation pathway</keyword>
<dbReference type="InterPro" id="IPR016024">
    <property type="entry name" value="ARM-type_fold"/>
</dbReference>
<dbReference type="InterPro" id="IPR000357">
    <property type="entry name" value="HEAT"/>
</dbReference>
<reference evidence="4" key="1">
    <citation type="submission" date="2022-01" db="EMBL/GenBank/DDBJ databases">
        <authorList>
            <person name="King R."/>
        </authorList>
    </citation>
    <scope>NUCLEOTIDE SEQUENCE</scope>
</reference>
<keyword evidence="5" id="KW-1185">Reference proteome</keyword>